<name>A0ABQ1LYV7_9BACT</name>
<evidence type="ECO:0000256" key="1">
    <source>
        <dbReference type="ARBA" id="ARBA00005260"/>
    </source>
</evidence>
<dbReference type="Proteomes" id="UP000636010">
    <property type="component" value="Unassembled WGS sequence"/>
</dbReference>
<comment type="caution">
    <text evidence="2">The sequence shown here is derived from an EMBL/GenBank/DDBJ whole genome shotgun (WGS) entry which is preliminary data.</text>
</comment>
<dbReference type="InterPro" id="IPR003735">
    <property type="entry name" value="Metal_Tscrpt_repr"/>
</dbReference>
<evidence type="ECO:0000313" key="3">
    <source>
        <dbReference type="Proteomes" id="UP000636010"/>
    </source>
</evidence>
<proteinExistence type="inferred from homology"/>
<reference evidence="3" key="1">
    <citation type="journal article" date="2019" name="Int. J. Syst. Evol. Microbiol.">
        <title>The Global Catalogue of Microorganisms (GCM) 10K type strain sequencing project: providing services to taxonomists for standard genome sequencing and annotation.</title>
        <authorList>
            <consortium name="The Broad Institute Genomics Platform"/>
            <consortium name="The Broad Institute Genome Sequencing Center for Infectious Disease"/>
            <person name="Wu L."/>
            <person name="Ma J."/>
        </authorList>
    </citation>
    <scope>NUCLEOTIDE SEQUENCE [LARGE SCALE GENOMIC DNA]</scope>
    <source>
        <strain evidence="3">CGMCC 1.10832</strain>
    </source>
</reference>
<evidence type="ECO:0008006" key="4">
    <source>
        <dbReference type="Google" id="ProtNLM"/>
    </source>
</evidence>
<accession>A0ABQ1LYV7</accession>
<gene>
    <name evidence="2" type="ORF">GCM10011506_16750</name>
</gene>
<dbReference type="EMBL" id="BMEC01000004">
    <property type="protein sequence ID" value="GGC31908.1"/>
    <property type="molecule type" value="Genomic_DNA"/>
</dbReference>
<dbReference type="Gene3D" id="1.20.58.1000">
    <property type="entry name" value="Metal-sensitive repressor, helix protomer"/>
    <property type="match status" value="1"/>
</dbReference>
<keyword evidence="3" id="KW-1185">Reference proteome</keyword>
<evidence type="ECO:0000313" key="2">
    <source>
        <dbReference type="EMBL" id="GGC31908.1"/>
    </source>
</evidence>
<dbReference type="RefSeq" id="WP_188462243.1">
    <property type="nucleotide sequence ID" value="NZ_BAABHU010000004.1"/>
</dbReference>
<dbReference type="Pfam" id="PF02583">
    <property type="entry name" value="Trns_repr_metal"/>
    <property type="match status" value="1"/>
</dbReference>
<organism evidence="2 3">
    <name type="scientific">Marivirga lumbricoides</name>
    <dbReference type="NCBI Taxonomy" id="1046115"/>
    <lineage>
        <taxon>Bacteria</taxon>
        <taxon>Pseudomonadati</taxon>
        <taxon>Bacteroidota</taxon>
        <taxon>Cytophagia</taxon>
        <taxon>Cytophagales</taxon>
        <taxon>Marivirgaceae</taxon>
        <taxon>Marivirga</taxon>
    </lineage>
</organism>
<comment type="similarity">
    <text evidence="1">Belongs to the FrmR/RcnR family.</text>
</comment>
<protein>
    <recommendedName>
        <fullName evidence="4">Metal-sensitive transcriptional regulator</fullName>
    </recommendedName>
</protein>
<dbReference type="InterPro" id="IPR038390">
    <property type="entry name" value="Metal_Tscrpt_repr_sf"/>
</dbReference>
<sequence>MIPKDLTKDIKTRLQSIKGQMDGLIKMLDEGKDPEKILLQFKAAQKGLDKAHYLLLDEAYRKALAIKISETVEACPGNCGNEDRIEFIRQQFPTLELDSLTSKMKEISQLKQRISKTHAKEND</sequence>